<sequence>MKTNKSFSKRLKLTRRGKLVGRRPGQNHFNAKESRSGQMAGKRSVTFELNRKGRNRFLPGFNK</sequence>
<dbReference type="EMBL" id="MFLV01000023">
    <property type="protein sequence ID" value="OGG71370.1"/>
    <property type="molecule type" value="Genomic_DNA"/>
</dbReference>
<dbReference type="Proteomes" id="UP000179115">
    <property type="component" value="Unassembled WGS sequence"/>
</dbReference>
<evidence type="ECO:0000313" key="2">
    <source>
        <dbReference type="EMBL" id="OGG71370.1"/>
    </source>
</evidence>
<accession>A0A1F6ECP5</accession>
<organism evidence="2 3">
    <name type="scientific">Candidatus Kaiserbacteria bacterium RIFCSPLOWO2_01_FULL_51_21</name>
    <dbReference type="NCBI Taxonomy" id="1798508"/>
    <lineage>
        <taxon>Bacteria</taxon>
        <taxon>Candidatus Kaiseribacteriota</taxon>
    </lineage>
</organism>
<protein>
    <recommendedName>
        <fullName evidence="4">50S ribosomal protein L35</fullName>
    </recommendedName>
</protein>
<name>A0A1F6ECP5_9BACT</name>
<gene>
    <name evidence="2" type="ORF">A3A35_01315</name>
</gene>
<comment type="caution">
    <text evidence="2">The sequence shown here is derived from an EMBL/GenBank/DDBJ whole genome shotgun (WGS) entry which is preliminary data.</text>
</comment>
<evidence type="ECO:0000313" key="3">
    <source>
        <dbReference type="Proteomes" id="UP000179115"/>
    </source>
</evidence>
<reference evidence="2 3" key="1">
    <citation type="journal article" date="2016" name="Nat. Commun.">
        <title>Thousands of microbial genomes shed light on interconnected biogeochemical processes in an aquifer system.</title>
        <authorList>
            <person name="Anantharaman K."/>
            <person name="Brown C.T."/>
            <person name="Hug L.A."/>
            <person name="Sharon I."/>
            <person name="Castelle C.J."/>
            <person name="Probst A.J."/>
            <person name="Thomas B.C."/>
            <person name="Singh A."/>
            <person name="Wilkins M.J."/>
            <person name="Karaoz U."/>
            <person name="Brodie E.L."/>
            <person name="Williams K.H."/>
            <person name="Hubbard S.S."/>
            <person name="Banfield J.F."/>
        </authorList>
    </citation>
    <scope>NUCLEOTIDE SEQUENCE [LARGE SCALE GENOMIC DNA]</scope>
</reference>
<dbReference type="Gene3D" id="4.10.410.60">
    <property type="match status" value="1"/>
</dbReference>
<evidence type="ECO:0008006" key="4">
    <source>
        <dbReference type="Google" id="ProtNLM"/>
    </source>
</evidence>
<dbReference type="STRING" id="1798508.A3A35_01315"/>
<evidence type="ECO:0000256" key="1">
    <source>
        <dbReference type="SAM" id="MobiDB-lite"/>
    </source>
</evidence>
<feature type="region of interest" description="Disordered" evidence="1">
    <location>
        <begin position="21"/>
        <end position="43"/>
    </location>
</feature>
<proteinExistence type="predicted"/>
<dbReference type="AlphaFoldDB" id="A0A1F6ECP5"/>
<dbReference type="InterPro" id="IPR037229">
    <property type="entry name" value="Ribosomal_bL35_sf"/>
</dbReference>
<dbReference type="SUPFAM" id="SSF143034">
    <property type="entry name" value="L35p-like"/>
    <property type="match status" value="1"/>
</dbReference>